<evidence type="ECO:0008006" key="3">
    <source>
        <dbReference type="Google" id="ProtNLM"/>
    </source>
</evidence>
<name>W9CSR1_SCLBF</name>
<protein>
    <recommendedName>
        <fullName evidence="3">WD40 domain-containing protein</fullName>
    </recommendedName>
</protein>
<dbReference type="OrthoDB" id="308690at2759"/>
<dbReference type="PANTHER" id="PTHR16220">
    <property type="entry name" value="WD REPEAT PROTEIN 8-RELATED"/>
    <property type="match status" value="1"/>
</dbReference>
<dbReference type="InterPro" id="IPR052778">
    <property type="entry name" value="Centrosome-WD_assoc"/>
</dbReference>
<dbReference type="EMBL" id="AYSA01000079">
    <property type="protein sequence ID" value="ESZ97634.1"/>
    <property type="molecule type" value="Genomic_DNA"/>
</dbReference>
<organism evidence="1 2">
    <name type="scientific">Sclerotinia borealis (strain F-4128)</name>
    <dbReference type="NCBI Taxonomy" id="1432307"/>
    <lineage>
        <taxon>Eukaryota</taxon>
        <taxon>Fungi</taxon>
        <taxon>Dikarya</taxon>
        <taxon>Ascomycota</taxon>
        <taxon>Pezizomycotina</taxon>
        <taxon>Leotiomycetes</taxon>
        <taxon>Helotiales</taxon>
        <taxon>Sclerotiniaceae</taxon>
        <taxon>Sclerotinia</taxon>
    </lineage>
</organism>
<proteinExistence type="predicted"/>
<sequence>MRFSRPFKSSNQSLPSPNGEYIATILTSKLNIRETRSLEIIRAIPLPSELTSSLTSFLWSSSSNRLLVASADVIRVFSPSDNNFSATITCPTSGTTKSTFILFGGTDDEVCIFSDFGLKLTIFNLGTSRSVDISSPKLFAPGTAAKGISHRPRSGNLALLTRSGGKDVISIHKPGSLEVIRSWLPETIDAQGITWSPDGRWITIWESASQGHKLLVYTADGHLYKVWSGPTPILDEEKDIALGAGIKVIEWSQTATHIAIADYSRKLVLLAAPAFSESMILSHIPSVNPTDTLHIWNEQILPSPNGGFTREFVRAKQSTSPPTATAIPTAEPKTGTNMITFDISGTLLATKVEEMPSAVWVWDVESRSLRALLILHAPVARVTFHPSINELLMIRCEGEENKGRVQLWDPSWEAPRIINFGMRLPEGKIIGKSIIRWLNVASIFPSIFFSDSQDCIFLSLSKPEDTELVPWHDSEANGVDIYGHTEESPLNLVGVEGMRPFRHVNVDVVADNDNSYTNMSEGSEELDDTFHFRKPEHL</sequence>
<accession>W9CSR1</accession>
<gene>
    <name evidence="1" type="ORF">SBOR_1978</name>
</gene>
<keyword evidence="2" id="KW-1185">Reference proteome</keyword>
<dbReference type="SUPFAM" id="SSF82171">
    <property type="entry name" value="DPP6 N-terminal domain-like"/>
    <property type="match status" value="1"/>
</dbReference>
<reference evidence="1 2" key="1">
    <citation type="journal article" date="2014" name="Genome Announc.">
        <title>Draft genome sequence of Sclerotinia borealis, a psychrophilic plant pathogenic fungus.</title>
        <authorList>
            <person name="Mardanov A.V."/>
            <person name="Beletsky A.V."/>
            <person name="Kadnikov V.V."/>
            <person name="Ignatov A.N."/>
            <person name="Ravin N.V."/>
        </authorList>
    </citation>
    <scope>NUCLEOTIDE SEQUENCE [LARGE SCALE GENOMIC DNA]</scope>
    <source>
        <strain evidence="2">F-4157</strain>
    </source>
</reference>
<dbReference type="HOGENOM" id="CLU_024072_2_0_1"/>
<evidence type="ECO:0000313" key="2">
    <source>
        <dbReference type="Proteomes" id="UP000019487"/>
    </source>
</evidence>
<dbReference type="GO" id="GO:1990811">
    <property type="term" value="C:MWP complex"/>
    <property type="evidence" value="ECO:0007669"/>
    <property type="project" value="TreeGrafter"/>
</dbReference>
<comment type="caution">
    <text evidence="1">The sequence shown here is derived from an EMBL/GenBank/DDBJ whole genome shotgun (WGS) entry which is preliminary data.</text>
</comment>
<dbReference type="STRING" id="1432307.W9CSR1"/>
<dbReference type="Proteomes" id="UP000019487">
    <property type="component" value="Unassembled WGS sequence"/>
</dbReference>
<dbReference type="Gene3D" id="2.130.10.10">
    <property type="entry name" value="YVTN repeat-like/Quinoprotein amine dehydrogenase"/>
    <property type="match status" value="1"/>
</dbReference>
<dbReference type="InterPro" id="IPR015943">
    <property type="entry name" value="WD40/YVTN_repeat-like_dom_sf"/>
</dbReference>
<dbReference type="PANTHER" id="PTHR16220:SF0">
    <property type="entry name" value="WD REPEAT-CONTAINING PROTEIN WRAP73"/>
    <property type="match status" value="1"/>
</dbReference>
<dbReference type="GO" id="GO:0005815">
    <property type="term" value="C:microtubule organizing center"/>
    <property type="evidence" value="ECO:0007669"/>
    <property type="project" value="TreeGrafter"/>
</dbReference>
<evidence type="ECO:0000313" key="1">
    <source>
        <dbReference type="EMBL" id="ESZ97634.1"/>
    </source>
</evidence>
<dbReference type="GO" id="GO:1990810">
    <property type="term" value="P:microtubule anchoring at mitotic spindle pole body"/>
    <property type="evidence" value="ECO:0007669"/>
    <property type="project" value="TreeGrafter"/>
</dbReference>
<dbReference type="AlphaFoldDB" id="W9CSR1"/>